<comment type="caution">
    <text evidence="1">The sequence shown here is derived from an EMBL/GenBank/DDBJ whole genome shotgun (WGS) entry which is preliminary data.</text>
</comment>
<protein>
    <recommendedName>
        <fullName evidence="3">DUF2141 domain-containing protein</fullName>
    </recommendedName>
</protein>
<gene>
    <name evidence="1" type="ORF">CQA01_10160</name>
</gene>
<dbReference type="InterPro" id="IPR018673">
    <property type="entry name" value="DUF2141"/>
</dbReference>
<sequence length="143" mass="15721">MLNYFSFILFTAYIAMSNLGDDSELTILVNLDEDAKGVVQMLIFDREDGFPEVHENAVSKNTAKVENGKAIFNFENLPQGTYAVAAFHDGDADGKMRKTLLGIPKDAYGFSNDARSKFSAPSFESAAFELSTGKNTINFSLKL</sequence>
<reference evidence="1 2" key="1">
    <citation type="submission" date="2019-07" db="EMBL/GenBank/DDBJ databases">
        <title>Whole genome shotgun sequence of Cyclobacterium qasimii NBRC 106168.</title>
        <authorList>
            <person name="Hosoyama A."/>
            <person name="Uohara A."/>
            <person name="Ohji S."/>
            <person name="Ichikawa N."/>
        </authorList>
    </citation>
    <scope>NUCLEOTIDE SEQUENCE [LARGE SCALE GENOMIC DNA]</scope>
    <source>
        <strain evidence="1 2">NBRC 106168</strain>
    </source>
</reference>
<dbReference type="Proteomes" id="UP000321301">
    <property type="component" value="Unassembled WGS sequence"/>
</dbReference>
<dbReference type="Pfam" id="PF09912">
    <property type="entry name" value="DUF2141"/>
    <property type="match status" value="1"/>
</dbReference>
<evidence type="ECO:0000313" key="2">
    <source>
        <dbReference type="Proteomes" id="UP000321301"/>
    </source>
</evidence>
<name>A0A512C8E4_9BACT</name>
<proteinExistence type="predicted"/>
<keyword evidence="2" id="KW-1185">Reference proteome</keyword>
<evidence type="ECO:0008006" key="3">
    <source>
        <dbReference type="Google" id="ProtNLM"/>
    </source>
</evidence>
<dbReference type="EMBL" id="BJYV01000003">
    <property type="protein sequence ID" value="GEO20482.1"/>
    <property type="molecule type" value="Genomic_DNA"/>
</dbReference>
<organism evidence="1 2">
    <name type="scientific">Cyclobacterium qasimii</name>
    <dbReference type="NCBI Taxonomy" id="1350429"/>
    <lineage>
        <taxon>Bacteria</taxon>
        <taxon>Pseudomonadati</taxon>
        <taxon>Bacteroidota</taxon>
        <taxon>Cytophagia</taxon>
        <taxon>Cytophagales</taxon>
        <taxon>Cyclobacteriaceae</taxon>
        <taxon>Cyclobacterium</taxon>
    </lineage>
</organism>
<dbReference type="AlphaFoldDB" id="A0A512C8E4"/>
<accession>A0A512C8E4</accession>
<evidence type="ECO:0000313" key="1">
    <source>
        <dbReference type="EMBL" id="GEO20482.1"/>
    </source>
</evidence>